<keyword evidence="2" id="KW-0378">Hydrolase</keyword>
<dbReference type="AlphaFoldDB" id="A0A225UJY2"/>
<feature type="compositionally biased region" description="Basic and acidic residues" evidence="1">
    <location>
        <begin position="256"/>
        <end position="271"/>
    </location>
</feature>
<protein>
    <submittedName>
        <fullName evidence="2">Eukaryotic/viral aspartic protease</fullName>
    </submittedName>
</protein>
<evidence type="ECO:0000256" key="1">
    <source>
        <dbReference type="SAM" id="MobiDB-lite"/>
    </source>
</evidence>
<accession>A0A225UJY2</accession>
<name>A0A225UJY2_9STRA</name>
<comment type="caution">
    <text evidence="2">The sequence shown here is derived from an EMBL/GenBank/DDBJ whole genome shotgun (WGS) entry which is preliminary data.</text>
</comment>
<keyword evidence="3" id="KW-1185">Reference proteome</keyword>
<feature type="region of interest" description="Disordered" evidence="1">
    <location>
        <begin position="246"/>
        <end position="283"/>
    </location>
</feature>
<dbReference type="OrthoDB" id="128814at2759"/>
<gene>
    <name evidence="2" type="ORF">PHMEG_00037425</name>
</gene>
<evidence type="ECO:0000313" key="2">
    <source>
        <dbReference type="EMBL" id="OWY93250.1"/>
    </source>
</evidence>
<evidence type="ECO:0000313" key="3">
    <source>
        <dbReference type="Proteomes" id="UP000198211"/>
    </source>
</evidence>
<dbReference type="EMBL" id="NBNE01016414">
    <property type="protein sequence ID" value="OWY93250.1"/>
    <property type="molecule type" value="Genomic_DNA"/>
</dbReference>
<dbReference type="GO" id="GO:0008233">
    <property type="term" value="F:peptidase activity"/>
    <property type="evidence" value="ECO:0007669"/>
    <property type="project" value="UniProtKB-KW"/>
</dbReference>
<organism evidence="2 3">
    <name type="scientific">Phytophthora megakarya</name>
    <dbReference type="NCBI Taxonomy" id="4795"/>
    <lineage>
        <taxon>Eukaryota</taxon>
        <taxon>Sar</taxon>
        <taxon>Stramenopiles</taxon>
        <taxon>Oomycota</taxon>
        <taxon>Peronosporomycetes</taxon>
        <taxon>Peronosporales</taxon>
        <taxon>Peronosporaceae</taxon>
        <taxon>Phytophthora</taxon>
    </lineage>
</organism>
<keyword evidence="2" id="KW-0645">Protease</keyword>
<dbReference type="Proteomes" id="UP000198211">
    <property type="component" value="Unassembled WGS sequence"/>
</dbReference>
<reference evidence="3" key="1">
    <citation type="submission" date="2017-03" db="EMBL/GenBank/DDBJ databases">
        <title>Phytopthora megakarya and P. palmivora, two closely related causual agents of cacao black pod achieved similar genome size and gene model numbers by different mechanisms.</title>
        <authorList>
            <person name="Ali S."/>
            <person name="Shao J."/>
            <person name="Larry D.J."/>
            <person name="Kronmiller B."/>
            <person name="Shen D."/>
            <person name="Strem M.D."/>
            <person name="Melnick R.L."/>
            <person name="Guiltinan M.J."/>
            <person name="Tyler B.M."/>
            <person name="Meinhardt L.W."/>
            <person name="Bailey B.A."/>
        </authorList>
    </citation>
    <scope>NUCLEOTIDE SEQUENCE [LARGE SCALE GENOMIC DNA]</scope>
    <source>
        <strain evidence="3">zdho120</strain>
    </source>
</reference>
<sequence length="283" mass="31989">PREAPASRARLLAFSEPKEFNGKDASEEKARAWFNRLKSASRCDGMTGDEVCALFGDLIAGPPRQWYLQLKKSTRTSWTELTDLFRVQYCGKGVSMASRYYHASKHVDETPLEYLYRLNVAGMRAKIRYSDGTSEEEREHVELFINTLGAQEQELASRLTLMEVPDTATLEKKLRVRQRSLAHQKKTLFGSNRFRQKAQTSTPTPARAVHAVQITTDEYDSGREGDSDEAQICDQDRGDEERAKLFVTGHAPQQDNARRDFETGGAVHDRPNCGSLRHSKGDC</sequence>
<feature type="region of interest" description="Disordered" evidence="1">
    <location>
        <begin position="188"/>
        <end position="207"/>
    </location>
</feature>
<feature type="non-terminal residue" evidence="2">
    <location>
        <position position="1"/>
    </location>
</feature>
<proteinExistence type="predicted"/>
<dbReference type="GO" id="GO:0006508">
    <property type="term" value="P:proteolysis"/>
    <property type="evidence" value="ECO:0007669"/>
    <property type="project" value="UniProtKB-KW"/>
</dbReference>